<dbReference type="RefSeq" id="WP_048895963.1">
    <property type="nucleotide sequence ID" value="NZ_LFOD01000012.1"/>
</dbReference>
<dbReference type="EMBL" id="LFOD01000012">
    <property type="protein sequence ID" value="KMV17613.1"/>
    <property type="molecule type" value="Genomic_DNA"/>
</dbReference>
<evidence type="ECO:0000313" key="1">
    <source>
        <dbReference type="EMBL" id="KMV17613.1"/>
    </source>
</evidence>
<organism evidence="1 2">
    <name type="scientific">Mycolicibacterium conceptionense</name>
    <dbReference type="NCBI Taxonomy" id="451644"/>
    <lineage>
        <taxon>Bacteria</taxon>
        <taxon>Bacillati</taxon>
        <taxon>Actinomycetota</taxon>
        <taxon>Actinomycetes</taxon>
        <taxon>Mycobacteriales</taxon>
        <taxon>Mycobacteriaceae</taxon>
        <taxon>Mycolicibacterium</taxon>
    </lineage>
</organism>
<comment type="caution">
    <text evidence="1">The sequence shown here is derived from an EMBL/GenBank/DDBJ whole genome shotgun (WGS) entry which is preliminary data.</text>
</comment>
<sequence>MTDIGDNLEKLIADALEGHPLESAGQVAASVALALTVADDIVVVTRPSIDDTDTAVIAAALREHNAPLIGGPDGYPGDEFDCCAEQVAAALRVAHEAVGDQEADHA</sequence>
<gene>
    <name evidence="1" type="ORF">ACT17_15125</name>
</gene>
<dbReference type="AlphaFoldDB" id="A0A0J8U7W1"/>
<name>A0A0J8U7W1_9MYCO</name>
<reference evidence="1 2" key="1">
    <citation type="submission" date="2015-06" db="EMBL/GenBank/DDBJ databases">
        <title>Genome sequence of Mycobacterium conceptionense strain MLE.</title>
        <authorList>
            <person name="Greninger A.L."/>
            <person name="Cunningham G."/>
            <person name="Chiu C.Y."/>
            <person name="Miller S."/>
        </authorList>
    </citation>
    <scope>NUCLEOTIDE SEQUENCE [LARGE SCALE GENOMIC DNA]</scope>
    <source>
        <strain evidence="1 2">MLE</strain>
    </source>
</reference>
<dbReference type="Proteomes" id="UP000037594">
    <property type="component" value="Unassembled WGS sequence"/>
</dbReference>
<evidence type="ECO:0000313" key="2">
    <source>
        <dbReference type="Proteomes" id="UP000037594"/>
    </source>
</evidence>
<dbReference type="OrthoDB" id="9983225at2"/>
<proteinExistence type="predicted"/>
<accession>A0A0J8U7W1</accession>
<dbReference type="PATRIC" id="fig|451644.5.peg.3135"/>
<protein>
    <submittedName>
        <fullName evidence="1">Uncharacterized protein</fullName>
    </submittedName>
</protein>